<reference evidence="3 4" key="1">
    <citation type="journal article" date="2015" name="Fungal Genet. Biol.">
        <title>Evolution of novel wood decay mechanisms in Agaricales revealed by the genome sequences of Fistulina hepatica and Cylindrobasidium torrendii.</title>
        <authorList>
            <person name="Floudas D."/>
            <person name="Held B.W."/>
            <person name="Riley R."/>
            <person name="Nagy L.G."/>
            <person name="Koehler G."/>
            <person name="Ransdell A.S."/>
            <person name="Younus H."/>
            <person name="Chow J."/>
            <person name="Chiniquy J."/>
            <person name="Lipzen A."/>
            <person name="Tritt A."/>
            <person name="Sun H."/>
            <person name="Haridas S."/>
            <person name="LaButti K."/>
            <person name="Ohm R.A."/>
            <person name="Kues U."/>
            <person name="Blanchette R.A."/>
            <person name="Grigoriev I.V."/>
            <person name="Minto R.E."/>
            <person name="Hibbett D.S."/>
        </authorList>
    </citation>
    <scope>NUCLEOTIDE SEQUENCE [LARGE SCALE GENOMIC DNA]</scope>
    <source>
        <strain evidence="3 4">ATCC 64428</strain>
    </source>
</reference>
<evidence type="ECO:0000256" key="2">
    <source>
        <dbReference type="SAM" id="Phobius"/>
    </source>
</evidence>
<dbReference type="Proteomes" id="UP000054144">
    <property type="component" value="Unassembled WGS sequence"/>
</dbReference>
<organism evidence="3 4">
    <name type="scientific">Fistulina hepatica ATCC 64428</name>
    <dbReference type="NCBI Taxonomy" id="1128425"/>
    <lineage>
        <taxon>Eukaryota</taxon>
        <taxon>Fungi</taxon>
        <taxon>Dikarya</taxon>
        <taxon>Basidiomycota</taxon>
        <taxon>Agaricomycotina</taxon>
        <taxon>Agaricomycetes</taxon>
        <taxon>Agaricomycetidae</taxon>
        <taxon>Agaricales</taxon>
        <taxon>Fistulinaceae</taxon>
        <taxon>Fistulina</taxon>
    </lineage>
</organism>
<dbReference type="PANTHER" id="PTHR36819:SF1">
    <property type="entry name" value="REGULATOR OF PHOSPHOLIPASE D SRF1"/>
    <property type="match status" value="1"/>
</dbReference>
<evidence type="ECO:0000313" key="4">
    <source>
        <dbReference type="Proteomes" id="UP000054144"/>
    </source>
</evidence>
<evidence type="ECO:0000313" key="3">
    <source>
        <dbReference type="EMBL" id="KIY45475.1"/>
    </source>
</evidence>
<keyword evidence="2" id="KW-0472">Membrane</keyword>
<dbReference type="PANTHER" id="PTHR36819">
    <property type="entry name" value="REGULATOR OF PHOSPHOLIPASE D SRF1"/>
    <property type="match status" value="1"/>
</dbReference>
<evidence type="ECO:0000256" key="1">
    <source>
        <dbReference type="SAM" id="MobiDB-lite"/>
    </source>
</evidence>
<dbReference type="EMBL" id="KN882048">
    <property type="protein sequence ID" value="KIY45475.1"/>
    <property type="molecule type" value="Genomic_DNA"/>
</dbReference>
<keyword evidence="2" id="KW-1133">Transmembrane helix</keyword>
<feature type="region of interest" description="Disordered" evidence="1">
    <location>
        <begin position="136"/>
        <end position="166"/>
    </location>
</feature>
<keyword evidence="4" id="KW-1185">Reference proteome</keyword>
<proteinExistence type="predicted"/>
<dbReference type="GO" id="GO:0071944">
    <property type="term" value="C:cell periphery"/>
    <property type="evidence" value="ECO:0007669"/>
    <property type="project" value="TreeGrafter"/>
</dbReference>
<dbReference type="GO" id="GO:0000324">
    <property type="term" value="C:fungal-type vacuole"/>
    <property type="evidence" value="ECO:0007669"/>
    <property type="project" value="TreeGrafter"/>
</dbReference>
<feature type="transmembrane region" description="Helical" evidence="2">
    <location>
        <begin position="180"/>
        <end position="206"/>
    </location>
</feature>
<feature type="compositionally biased region" description="Basic and acidic residues" evidence="1">
    <location>
        <begin position="28"/>
        <end position="39"/>
    </location>
</feature>
<protein>
    <submittedName>
        <fullName evidence="3">Uncharacterized protein</fullName>
    </submittedName>
</protein>
<dbReference type="OrthoDB" id="1436450at2759"/>
<name>A0A0D7A428_9AGAR</name>
<feature type="transmembrane region" description="Helical" evidence="2">
    <location>
        <begin position="226"/>
        <end position="249"/>
    </location>
</feature>
<dbReference type="InterPro" id="IPR037737">
    <property type="entry name" value="Srf1"/>
</dbReference>
<feature type="transmembrane region" description="Helical" evidence="2">
    <location>
        <begin position="327"/>
        <end position="352"/>
    </location>
</feature>
<feature type="compositionally biased region" description="Polar residues" evidence="1">
    <location>
        <begin position="1"/>
        <end position="22"/>
    </location>
</feature>
<feature type="compositionally biased region" description="Basic and acidic residues" evidence="1">
    <location>
        <begin position="96"/>
        <end position="109"/>
    </location>
</feature>
<feature type="region of interest" description="Disordered" evidence="1">
    <location>
        <begin position="93"/>
        <end position="123"/>
    </location>
</feature>
<feature type="region of interest" description="Disordered" evidence="1">
    <location>
        <begin position="1"/>
        <end position="50"/>
    </location>
</feature>
<accession>A0A0D7A428</accession>
<sequence>MTLSLSTVGSTASNTLTGTRVVTSPPWAKDEPPSPKEEPPELEVCQSESSEYGSYHRASTSAARWWPFTLTRPLHQGGASFREWISPTVVAAGLPTHRDGEKESTRDDVNDSPSRGGGLSLEIPKPAAPFTLAQVTTPGWDTPWTARPRDPTNNASTDDDAESHTTVLGPVRKQRWRRFLLTNVYVPLLFRFINLAFTTGALGLAVRIRAIEQRNNVMGIIGPSPTIIIIFAPLTLVHVVVAVYFEYFGRPLGLWRTSAKLAYTLLEVVFICLWSSSLSLCFDNWFTTTIPCTSVSSTRWYSELPPPNNTIPSFEGSDGDRICDDQLALALLVFVGVLMYIINLVISLFRIFEKMKGRQR</sequence>
<dbReference type="AlphaFoldDB" id="A0A0D7A428"/>
<gene>
    <name evidence="3" type="ORF">FISHEDRAFT_67031</name>
</gene>
<keyword evidence="2" id="KW-0812">Transmembrane</keyword>
<feature type="transmembrane region" description="Helical" evidence="2">
    <location>
        <begin position="261"/>
        <end position="280"/>
    </location>
</feature>